<evidence type="ECO:0000313" key="1">
    <source>
        <dbReference type="EMBL" id="MPC71806.1"/>
    </source>
</evidence>
<accession>A0A5B7HPD2</accession>
<dbReference type="SUPFAM" id="SSF53098">
    <property type="entry name" value="Ribonuclease H-like"/>
    <property type="match status" value="1"/>
</dbReference>
<protein>
    <recommendedName>
        <fullName evidence="3">RNase H type-1 domain-containing protein</fullName>
    </recommendedName>
</protein>
<gene>
    <name evidence="1" type="ORF">E2C01_066096</name>
</gene>
<dbReference type="AlphaFoldDB" id="A0A5B7HPD2"/>
<reference evidence="1 2" key="1">
    <citation type="submission" date="2019-05" db="EMBL/GenBank/DDBJ databases">
        <title>Another draft genome of Portunus trituberculatus and its Hox gene families provides insights of decapod evolution.</title>
        <authorList>
            <person name="Jeong J.-H."/>
            <person name="Song I."/>
            <person name="Kim S."/>
            <person name="Choi T."/>
            <person name="Kim D."/>
            <person name="Ryu S."/>
            <person name="Kim W."/>
        </authorList>
    </citation>
    <scope>NUCLEOTIDE SEQUENCE [LARGE SCALE GENOMIC DNA]</scope>
    <source>
        <tissue evidence="1">Muscle</tissue>
    </source>
</reference>
<comment type="caution">
    <text evidence="1">The sequence shown here is derived from an EMBL/GenBank/DDBJ whole genome shotgun (WGS) entry which is preliminary data.</text>
</comment>
<dbReference type="InterPro" id="IPR012337">
    <property type="entry name" value="RNaseH-like_sf"/>
</dbReference>
<evidence type="ECO:0000313" key="2">
    <source>
        <dbReference type="Proteomes" id="UP000324222"/>
    </source>
</evidence>
<sequence>MMNGIQVAFTPSNNLDHACPGFEWLGGGGHGITPSWGTGGSNGQRKSYLRKLPCNFHVYGISDTDLSPVKSVKCAPWEEDRINVTIKELPYKKHSYVVGELKGQYEASINELEESGLTHVYCDRLVRDDGKAGCGLLPRHVTDNGGHVDTEQYYRVSGVSSTQAELCALYLALILLQGGVGDVWIFSDSRESLNPF</sequence>
<dbReference type="Proteomes" id="UP000324222">
    <property type="component" value="Unassembled WGS sequence"/>
</dbReference>
<organism evidence="1 2">
    <name type="scientific">Portunus trituberculatus</name>
    <name type="common">Swimming crab</name>
    <name type="synonym">Neptunus trituberculatus</name>
    <dbReference type="NCBI Taxonomy" id="210409"/>
    <lineage>
        <taxon>Eukaryota</taxon>
        <taxon>Metazoa</taxon>
        <taxon>Ecdysozoa</taxon>
        <taxon>Arthropoda</taxon>
        <taxon>Crustacea</taxon>
        <taxon>Multicrustacea</taxon>
        <taxon>Malacostraca</taxon>
        <taxon>Eumalacostraca</taxon>
        <taxon>Eucarida</taxon>
        <taxon>Decapoda</taxon>
        <taxon>Pleocyemata</taxon>
        <taxon>Brachyura</taxon>
        <taxon>Eubrachyura</taxon>
        <taxon>Portunoidea</taxon>
        <taxon>Portunidae</taxon>
        <taxon>Portuninae</taxon>
        <taxon>Portunus</taxon>
    </lineage>
</organism>
<name>A0A5B7HPD2_PORTR</name>
<keyword evidence="2" id="KW-1185">Reference proteome</keyword>
<proteinExistence type="predicted"/>
<evidence type="ECO:0008006" key="3">
    <source>
        <dbReference type="Google" id="ProtNLM"/>
    </source>
</evidence>
<dbReference type="EMBL" id="VSRR010033602">
    <property type="protein sequence ID" value="MPC71806.1"/>
    <property type="molecule type" value="Genomic_DNA"/>
</dbReference>